<keyword evidence="4" id="KW-0443">Lipid metabolism</keyword>
<evidence type="ECO:0000256" key="4">
    <source>
        <dbReference type="ARBA" id="ARBA00023098"/>
    </source>
</evidence>
<organism evidence="7 8">
    <name type="scientific">Saccharopolyspora rhizosphaerae</name>
    <dbReference type="NCBI Taxonomy" id="2492662"/>
    <lineage>
        <taxon>Bacteria</taxon>
        <taxon>Bacillati</taxon>
        <taxon>Actinomycetota</taxon>
        <taxon>Actinomycetes</taxon>
        <taxon>Pseudonocardiales</taxon>
        <taxon>Pseudonocardiaceae</taxon>
        <taxon>Saccharopolyspora</taxon>
    </lineage>
</organism>
<keyword evidence="3 7" id="KW-0808">Transferase</keyword>
<accession>A0A3R8P4I7</accession>
<sequence>MPESPCGLECLPPRDPGTEVGRLRLAVRLGCTVGLLLLGSAMVLGLPSPLRRRAVPRCFRMLLRALGIRLEIHGASAPGGALVVCNHVSWLDVVALQVLTPMKVLAKVEVRSWPLLGALAGRVGTVYIDRDQLSALPEAVSTIADELRAGAVVATFPEGTTWCGAASGTFRPAVFQAALDAGVRTQPVAVRFRDGDGNATAAAAFLGEESLVSSVLSVARVRDLVVEVVVLPELTATDRRAMAREAQAGITRVTGARLGHEETREPVAA</sequence>
<dbReference type="Proteomes" id="UP000274515">
    <property type="component" value="Unassembled WGS sequence"/>
</dbReference>
<evidence type="ECO:0000256" key="2">
    <source>
        <dbReference type="ARBA" id="ARBA00022516"/>
    </source>
</evidence>
<evidence type="ECO:0000256" key="5">
    <source>
        <dbReference type="ARBA" id="ARBA00023315"/>
    </source>
</evidence>
<dbReference type="AlphaFoldDB" id="A0A3R8P4I7"/>
<proteinExistence type="predicted"/>
<name>A0A3R8P4I7_9PSEU</name>
<comment type="pathway">
    <text evidence="1">Lipid metabolism.</text>
</comment>
<evidence type="ECO:0000256" key="3">
    <source>
        <dbReference type="ARBA" id="ARBA00022679"/>
    </source>
</evidence>
<keyword evidence="2" id="KW-0444">Lipid biosynthesis</keyword>
<dbReference type="PANTHER" id="PTHR10434:SF64">
    <property type="entry name" value="1-ACYL-SN-GLYCEROL-3-PHOSPHATE ACYLTRANSFERASE-RELATED"/>
    <property type="match status" value="1"/>
</dbReference>
<dbReference type="CDD" id="cd07989">
    <property type="entry name" value="LPLAT_AGPAT-like"/>
    <property type="match status" value="1"/>
</dbReference>
<feature type="domain" description="Phospholipid/glycerol acyltransferase" evidence="6">
    <location>
        <begin position="81"/>
        <end position="193"/>
    </location>
</feature>
<evidence type="ECO:0000259" key="6">
    <source>
        <dbReference type="SMART" id="SM00563"/>
    </source>
</evidence>
<dbReference type="SMART" id="SM00563">
    <property type="entry name" value="PlsC"/>
    <property type="match status" value="1"/>
</dbReference>
<evidence type="ECO:0000313" key="8">
    <source>
        <dbReference type="Proteomes" id="UP000274515"/>
    </source>
</evidence>
<comment type="caution">
    <text evidence="7">The sequence shown here is derived from an EMBL/GenBank/DDBJ whole genome shotgun (WGS) entry which is preliminary data.</text>
</comment>
<dbReference type="PANTHER" id="PTHR10434">
    <property type="entry name" value="1-ACYL-SN-GLYCEROL-3-PHOSPHATE ACYLTRANSFERASE"/>
    <property type="match status" value="1"/>
</dbReference>
<dbReference type="EMBL" id="RSAA01000014">
    <property type="protein sequence ID" value="RRO16358.1"/>
    <property type="molecule type" value="Genomic_DNA"/>
</dbReference>
<dbReference type="OrthoDB" id="5184723at2"/>
<evidence type="ECO:0000313" key="7">
    <source>
        <dbReference type="EMBL" id="RRO16358.1"/>
    </source>
</evidence>
<dbReference type="SUPFAM" id="SSF69593">
    <property type="entry name" value="Glycerol-3-phosphate (1)-acyltransferase"/>
    <property type="match status" value="1"/>
</dbReference>
<keyword evidence="5 7" id="KW-0012">Acyltransferase</keyword>
<dbReference type="Pfam" id="PF01553">
    <property type="entry name" value="Acyltransferase"/>
    <property type="match status" value="1"/>
</dbReference>
<reference evidence="7 8" key="1">
    <citation type="submission" date="2018-11" db="EMBL/GenBank/DDBJ databases">
        <title>Saccharopolyspora rhizosphaerae sp. nov., an actinomycete isolated from rhizosphere soil in Thailand.</title>
        <authorList>
            <person name="Intra B."/>
            <person name="Euanorasetr J."/>
            <person name="Take A."/>
            <person name="Inahashi Y."/>
            <person name="Mori M."/>
            <person name="Panbangred W."/>
            <person name="Matsumoto A."/>
        </authorList>
    </citation>
    <scope>NUCLEOTIDE SEQUENCE [LARGE SCALE GENOMIC DNA]</scope>
    <source>
        <strain evidence="7 8">H219</strain>
    </source>
</reference>
<dbReference type="InterPro" id="IPR002123">
    <property type="entry name" value="Plipid/glycerol_acylTrfase"/>
</dbReference>
<gene>
    <name evidence="7" type="ORF">EIL87_14850</name>
</gene>
<dbReference type="GO" id="GO:0006654">
    <property type="term" value="P:phosphatidic acid biosynthetic process"/>
    <property type="evidence" value="ECO:0007669"/>
    <property type="project" value="TreeGrafter"/>
</dbReference>
<keyword evidence="8" id="KW-1185">Reference proteome</keyword>
<protein>
    <submittedName>
        <fullName evidence="7">1-acyl-sn-glycerol-3-phosphate acyltransferase</fullName>
    </submittedName>
</protein>
<evidence type="ECO:0000256" key="1">
    <source>
        <dbReference type="ARBA" id="ARBA00005189"/>
    </source>
</evidence>
<dbReference type="GO" id="GO:0003841">
    <property type="term" value="F:1-acylglycerol-3-phosphate O-acyltransferase activity"/>
    <property type="evidence" value="ECO:0007669"/>
    <property type="project" value="TreeGrafter"/>
</dbReference>